<evidence type="ECO:0000256" key="1">
    <source>
        <dbReference type="SAM" id="MobiDB-lite"/>
    </source>
</evidence>
<accession>A0A7H0HBZ6</accession>
<feature type="compositionally biased region" description="Polar residues" evidence="1">
    <location>
        <begin position="128"/>
        <end position="141"/>
    </location>
</feature>
<dbReference type="InterPro" id="IPR021557">
    <property type="entry name" value="DUF3016"/>
</dbReference>
<keyword evidence="2" id="KW-0732">Signal</keyword>
<dbReference type="AlphaFoldDB" id="A0A7H0HBZ6"/>
<protein>
    <submittedName>
        <fullName evidence="3">DUF3016 domain-containing protein</fullName>
    </submittedName>
</protein>
<feature type="chain" id="PRO_5028991506" evidence="2">
    <location>
        <begin position="36"/>
        <end position="141"/>
    </location>
</feature>
<sequence length="141" mass="15492">MKPQRWSFPSRLSRSAARWAVAGACALLAACAALRDDGSVYREDYSISAGVVRITTSDPAAFTDARNHPDETPRERRVWLDMLLIHLAERAAAVLTNDLRLEVRITDVQRAGGWGPGPVQGGPRCASWSKTTRQASSWSSR</sequence>
<reference evidence="3 4" key="1">
    <citation type="submission" date="2020-08" db="EMBL/GenBank/DDBJ databases">
        <title>Genome sequence of Acidovorax monticola KACC 19171T.</title>
        <authorList>
            <person name="Hyun D.-W."/>
            <person name="Bae J.-W."/>
        </authorList>
    </citation>
    <scope>NUCLEOTIDE SEQUENCE [LARGE SCALE GENOMIC DNA]</scope>
    <source>
        <strain evidence="3 4">KACC 19171</strain>
    </source>
</reference>
<proteinExistence type="predicted"/>
<dbReference type="PROSITE" id="PS51257">
    <property type="entry name" value="PROKAR_LIPOPROTEIN"/>
    <property type="match status" value="1"/>
</dbReference>
<organism evidence="3 4">
    <name type="scientific">Paenacidovorax monticola</name>
    <dbReference type="NCBI Taxonomy" id="1926868"/>
    <lineage>
        <taxon>Bacteria</taxon>
        <taxon>Pseudomonadati</taxon>
        <taxon>Pseudomonadota</taxon>
        <taxon>Betaproteobacteria</taxon>
        <taxon>Burkholderiales</taxon>
        <taxon>Comamonadaceae</taxon>
        <taxon>Paenacidovorax</taxon>
    </lineage>
</organism>
<evidence type="ECO:0000313" key="3">
    <source>
        <dbReference type="EMBL" id="QNP58062.1"/>
    </source>
</evidence>
<dbReference type="KEGG" id="amon:H9L24_13235"/>
<feature type="signal peptide" evidence="2">
    <location>
        <begin position="1"/>
        <end position="35"/>
    </location>
</feature>
<gene>
    <name evidence="3" type="ORF">H9L24_13235</name>
</gene>
<dbReference type="Proteomes" id="UP000516057">
    <property type="component" value="Chromosome"/>
</dbReference>
<evidence type="ECO:0000256" key="2">
    <source>
        <dbReference type="SAM" id="SignalP"/>
    </source>
</evidence>
<name>A0A7H0HBZ6_9BURK</name>
<feature type="region of interest" description="Disordered" evidence="1">
    <location>
        <begin position="113"/>
        <end position="141"/>
    </location>
</feature>
<dbReference type="Pfam" id="PF11454">
    <property type="entry name" value="DUF3016"/>
    <property type="match status" value="1"/>
</dbReference>
<dbReference type="EMBL" id="CP060790">
    <property type="protein sequence ID" value="QNP58062.1"/>
    <property type="molecule type" value="Genomic_DNA"/>
</dbReference>
<evidence type="ECO:0000313" key="4">
    <source>
        <dbReference type="Proteomes" id="UP000516057"/>
    </source>
</evidence>
<keyword evidence="4" id="KW-1185">Reference proteome</keyword>